<dbReference type="AlphaFoldDB" id="C6BX99"/>
<dbReference type="OrthoDB" id="5454546at2"/>
<name>C6BX99_MARSD</name>
<dbReference type="EMBL" id="CP001649">
    <property type="protein sequence ID" value="ACS80405.1"/>
    <property type="molecule type" value="Genomic_DNA"/>
</dbReference>
<organism evidence="1 2">
    <name type="scientific">Maridesulfovibrio salexigens (strain ATCC 14822 / DSM 2638 / NCIMB 8403 / VKM B-1763)</name>
    <name type="common">Desulfovibrio salexigens</name>
    <dbReference type="NCBI Taxonomy" id="526222"/>
    <lineage>
        <taxon>Bacteria</taxon>
        <taxon>Pseudomonadati</taxon>
        <taxon>Thermodesulfobacteriota</taxon>
        <taxon>Desulfovibrionia</taxon>
        <taxon>Desulfovibrionales</taxon>
        <taxon>Desulfovibrionaceae</taxon>
        <taxon>Maridesulfovibrio</taxon>
    </lineage>
</organism>
<accession>C6BX99</accession>
<evidence type="ECO:0000313" key="2">
    <source>
        <dbReference type="Proteomes" id="UP000002601"/>
    </source>
</evidence>
<evidence type="ECO:0000313" key="1">
    <source>
        <dbReference type="EMBL" id="ACS80405.1"/>
    </source>
</evidence>
<keyword evidence="2" id="KW-1185">Reference proteome</keyword>
<dbReference type="STRING" id="526222.Desal_2349"/>
<gene>
    <name evidence="1" type="ordered locus">Desal_2349</name>
</gene>
<sequence length="159" mass="18073">MADYYRPDLPAAKEGQSNVWFANGSPGFNGYFKWHRYTYGTNPSSSTEGLTAPADWRAPEDWTFSKKTGHWYTPGEMQNAGYSRIDGEWLHPNDIRQREVDRQNAEFEAKLARRKESEGRMRKVHALGRKKTILTGPDGAAGKATISKEFLNRSKGVMK</sequence>
<dbReference type="HOGENOM" id="CLU_1666573_0_0_7"/>
<reference evidence="1 2" key="1">
    <citation type="submission" date="2009-06" db="EMBL/GenBank/DDBJ databases">
        <title>Complete sequence of Desulfovibrio salexigens DSM 2638.</title>
        <authorList>
            <consortium name="US DOE Joint Genome Institute"/>
            <person name="Lucas S."/>
            <person name="Copeland A."/>
            <person name="Lapidus A."/>
            <person name="Glavina del Rio T."/>
            <person name="Tice H."/>
            <person name="Bruce D."/>
            <person name="Goodwin L."/>
            <person name="Pitluck S."/>
            <person name="Munk A.C."/>
            <person name="Brettin T."/>
            <person name="Detter J.C."/>
            <person name="Han C."/>
            <person name="Tapia R."/>
            <person name="Larimer F."/>
            <person name="Land M."/>
            <person name="Hauser L."/>
            <person name="Kyrpides N."/>
            <person name="Anderson I."/>
            <person name="Wall J.D."/>
            <person name="Arkin A.P."/>
            <person name="Dehal P."/>
            <person name="Chivian D."/>
            <person name="Giles B."/>
            <person name="Hazen T.C."/>
        </authorList>
    </citation>
    <scope>NUCLEOTIDE SEQUENCE [LARGE SCALE GENOMIC DNA]</scope>
    <source>
        <strain evidence="2">ATCC 14822 / DSM 2638 / NCIMB 8403 / VKM B-1763</strain>
    </source>
</reference>
<proteinExistence type="predicted"/>
<dbReference type="KEGG" id="dsa:Desal_2349"/>
<dbReference type="Proteomes" id="UP000002601">
    <property type="component" value="Chromosome"/>
</dbReference>
<protein>
    <submittedName>
        <fullName evidence="1">Uncharacterized protein</fullName>
    </submittedName>
</protein>
<dbReference type="eggNOG" id="ENOG50317ZJ">
    <property type="taxonomic scope" value="Bacteria"/>
</dbReference>
<dbReference type="RefSeq" id="WP_015852221.1">
    <property type="nucleotide sequence ID" value="NC_012881.1"/>
</dbReference>